<dbReference type="InterPro" id="IPR036938">
    <property type="entry name" value="PAP2/HPO_sf"/>
</dbReference>
<keyword evidence="1" id="KW-0812">Transmembrane</keyword>
<feature type="transmembrane region" description="Helical" evidence="1">
    <location>
        <begin position="52"/>
        <end position="74"/>
    </location>
</feature>
<dbReference type="InterPro" id="IPR000326">
    <property type="entry name" value="PAP2/HPO"/>
</dbReference>
<keyword evidence="1" id="KW-0472">Membrane</keyword>
<feature type="transmembrane region" description="Helical" evidence="1">
    <location>
        <begin position="142"/>
        <end position="160"/>
    </location>
</feature>
<dbReference type="SUPFAM" id="SSF48317">
    <property type="entry name" value="Acid phosphatase/Vanadium-dependent haloperoxidase"/>
    <property type="match status" value="1"/>
</dbReference>
<evidence type="ECO:0000259" key="2">
    <source>
        <dbReference type="Pfam" id="PF01569"/>
    </source>
</evidence>
<proteinExistence type="predicted"/>
<dbReference type="OrthoDB" id="9789113at2"/>
<feature type="transmembrane region" description="Helical" evidence="1">
    <location>
        <begin position="167"/>
        <end position="186"/>
    </location>
</feature>
<name>A0A4Y1X144_9BACT</name>
<gene>
    <name evidence="3" type="ORF">A5CPEGH6_14880</name>
</gene>
<protein>
    <submittedName>
        <fullName evidence="3">Phosphatase PAP2 family protein</fullName>
    </submittedName>
</protein>
<dbReference type="Proteomes" id="UP000319374">
    <property type="component" value="Chromosome"/>
</dbReference>
<dbReference type="GeneID" id="98673464"/>
<dbReference type="RefSeq" id="WP_141428700.1">
    <property type="nucleotide sequence ID" value="NZ_AP019736.1"/>
</dbReference>
<dbReference type="Gene3D" id="1.20.144.10">
    <property type="entry name" value="Phosphatidic acid phosphatase type 2/haloperoxidase"/>
    <property type="match status" value="1"/>
</dbReference>
<organism evidence="3 4">
    <name type="scientific">Alistipes dispar</name>
    <dbReference type="NCBI Taxonomy" id="2585119"/>
    <lineage>
        <taxon>Bacteria</taxon>
        <taxon>Pseudomonadati</taxon>
        <taxon>Bacteroidota</taxon>
        <taxon>Bacteroidia</taxon>
        <taxon>Bacteroidales</taxon>
        <taxon>Rikenellaceae</taxon>
        <taxon>Alistipes</taxon>
    </lineage>
</organism>
<feature type="transmembrane region" description="Helical" evidence="1">
    <location>
        <begin position="23"/>
        <end position="45"/>
    </location>
</feature>
<dbReference type="AlphaFoldDB" id="A0A4Y1X144"/>
<accession>A0A4Y1X144</accession>
<reference evidence="4" key="1">
    <citation type="submission" date="2019-06" db="EMBL/GenBank/DDBJ databases">
        <title>Alistipes onderdonkii subsp. vulgaris subsp. nov., Alistipes dispar sp. nov. and Alistipes communis sp. nov., isolated from human faeces, and creation of Alistipes onderdonkii subsp. onderdonkii subsp. nov.</title>
        <authorList>
            <person name="Sakamoto M."/>
            <person name="Ikeyama N."/>
            <person name="Ogata Y."/>
            <person name="Suda W."/>
            <person name="Iino T."/>
            <person name="Hattori M."/>
            <person name="Ohkuma M."/>
        </authorList>
    </citation>
    <scope>NUCLEOTIDE SEQUENCE [LARGE SCALE GENOMIC DNA]</scope>
    <source>
        <strain evidence="4">5CPEGH6</strain>
    </source>
</reference>
<dbReference type="KEGG" id="ada:A5CPEGH6_14880"/>
<evidence type="ECO:0000256" key="1">
    <source>
        <dbReference type="SAM" id="Phobius"/>
    </source>
</evidence>
<dbReference type="Pfam" id="PF01569">
    <property type="entry name" value="PAP2"/>
    <property type="match status" value="1"/>
</dbReference>
<dbReference type="EMBL" id="AP019736">
    <property type="protein sequence ID" value="BBL06850.1"/>
    <property type="molecule type" value="Genomic_DNA"/>
</dbReference>
<feature type="domain" description="Phosphatidic acid phosphatase type 2/haloperoxidase" evidence="2">
    <location>
        <begin position="60"/>
        <end position="214"/>
    </location>
</feature>
<keyword evidence="1" id="KW-1133">Transmembrane helix</keyword>
<evidence type="ECO:0000313" key="3">
    <source>
        <dbReference type="EMBL" id="BBL06850.1"/>
    </source>
</evidence>
<sequence>MYTFDHDLFLALNFDGGPQLDRIMLALSGTTMWLPLYALILWLVWRRTGWRGLAVFTAAMIAALALSDMVSGIFKHNGLLGGLLPGFEPRPRPMFTPSLEGLAITPDSLHALRRMTPDALAAAGYAGDWAVHVPPEAVSGRYGTVSAHAATIVALAVLSAPAVRRRWFTLLMVLCTAAICYSRIYLGKHFPMDLVWGSLVGAALGRAAYAVYRRFGGSAAAE</sequence>
<keyword evidence="4" id="KW-1185">Reference proteome</keyword>
<evidence type="ECO:0000313" key="4">
    <source>
        <dbReference type="Proteomes" id="UP000319374"/>
    </source>
</evidence>